<sequence>MTPITITREENKLCLTQENKTLMTGDLINFLIIVTFNQPVSNLTMAQQNWHLRLGHPRNQTLKSLGLHLINKEQYCVHLDLVGPISPPSASGQKYFLTMFDQFTSYKAQKNWNLCLGLPSNQALKSLGIHPINKDNDPFEVNEDEEFYELSEEENPEEDTMPEEEENIVEDRTVYAEEERSAPAPKRIRVIDPRQPTLIHSDISQEKILPYGRQPVALLTKKNNPNFFNQALKSPDSEFWISVEKRELNSTIKLNFWEVIPIKEEYTLITTKWVFKTKRRTENEITEYNAHLCAQGFIQNQGVD</sequence>
<dbReference type="Proteomes" id="UP000765509">
    <property type="component" value="Unassembled WGS sequence"/>
</dbReference>
<organism evidence="1 2">
    <name type="scientific">Austropuccinia psidii MF-1</name>
    <dbReference type="NCBI Taxonomy" id="1389203"/>
    <lineage>
        <taxon>Eukaryota</taxon>
        <taxon>Fungi</taxon>
        <taxon>Dikarya</taxon>
        <taxon>Basidiomycota</taxon>
        <taxon>Pucciniomycotina</taxon>
        <taxon>Pucciniomycetes</taxon>
        <taxon>Pucciniales</taxon>
        <taxon>Sphaerophragmiaceae</taxon>
        <taxon>Austropuccinia</taxon>
    </lineage>
</organism>
<gene>
    <name evidence="1" type="ORF">O181_029649</name>
</gene>
<dbReference type="OrthoDB" id="411615at2759"/>
<dbReference type="AlphaFoldDB" id="A0A9Q3CSN5"/>
<accession>A0A9Q3CSN5</accession>
<dbReference type="EMBL" id="AVOT02010325">
    <property type="protein sequence ID" value="MBW0489934.1"/>
    <property type="molecule type" value="Genomic_DNA"/>
</dbReference>
<protein>
    <recommendedName>
        <fullName evidence="3">Reverse transcriptase Ty1/copia-type domain-containing protein</fullName>
    </recommendedName>
</protein>
<keyword evidence="2" id="KW-1185">Reference proteome</keyword>
<reference evidence="1" key="1">
    <citation type="submission" date="2021-03" db="EMBL/GenBank/DDBJ databases">
        <title>Draft genome sequence of rust myrtle Austropuccinia psidii MF-1, a brazilian biotype.</title>
        <authorList>
            <person name="Quecine M.C."/>
            <person name="Pachon D.M.R."/>
            <person name="Bonatelli M.L."/>
            <person name="Correr F.H."/>
            <person name="Franceschini L.M."/>
            <person name="Leite T.F."/>
            <person name="Margarido G.R.A."/>
            <person name="Almeida C.A."/>
            <person name="Ferrarezi J.A."/>
            <person name="Labate C.A."/>
        </authorList>
    </citation>
    <scope>NUCLEOTIDE SEQUENCE</scope>
    <source>
        <strain evidence="1">MF-1</strain>
    </source>
</reference>
<evidence type="ECO:0000313" key="1">
    <source>
        <dbReference type="EMBL" id="MBW0489934.1"/>
    </source>
</evidence>
<name>A0A9Q3CSN5_9BASI</name>
<evidence type="ECO:0008006" key="3">
    <source>
        <dbReference type="Google" id="ProtNLM"/>
    </source>
</evidence>
<proteinExistence type="predicted"/>
<comment type="caution">
    <text evidence="1">The sequence shown here is derived from an EMBL/GenBank/DDBJ whole genome shotgun (WGS) entry which is preliminary data.</text>
</comment>
<evidence type="ECO:0000313" key="2">
    <source>
        <dbReference type="Proteomes" id="UP000765509"/>
    </source>
</evidence>